<evidence type="ECO:0000256" key="10">
    <source>
        <dbReference type="SAM" id="MobiDB-lite"/>
    </source>
</evidence>
<dbReference type="Proteomes" id="UP000694888">
    <property type="component" value="Unplaced"/>
</dbReference>
<keyword evidence="4" id="KW-1003">Cell membrane</keyword>
<evidence type="ECO:0000256" key="1">
    <source>
        <dbReference type="ARBA" id="ARBA00004554"/>
    </source>
</evidence>
<evidence type="ECO:0000256" key="4">
    <source>
        <dbReference type="ARBA" id="ARBA00022475"/>
    </source>
</evidence>
<feature type="transmembrane region" description="Helical" evidence="9">
    <location>
        <begin position="1000"/>
        <end position="1017"/>
    </location>
</feature>
<keyword evidence="3 9" id="KW-0813">Transport</keyword>
<dbReference type="NCBIfam" id="TIGR00834">
    <property type="entry name" value="ae"/>
    <property type="match status" value="1"/>
</dbReference>
<reference evidence="14" key="1">
    <citation type="submission" date="2025-08" db="UniProtKB">
        <authorList>
            <consortium name="RefSeq"/>
        </authorList>
    </citation>
    <scope>IDENTIFICATION</scope>
</reference>
<keyword evidence="5 9" id="KW-0812">Transmembrane</keyword>
<keyword evidence="13" id="KW-1185">Reference proteome</keyword>
<dbReference type="InterPro" id="IPR003020">
    <property type="entry name" value="HCO3_transpt_euk"/>
</dbReference>
<dbReference type="PANTHER" id="PTHR11453:SF36">
    <property type="entry name" value="ANION EXCHANGE PROTEIN"/>
    <property type="match status" value="1"/>
</dbReference>
<evidence type="ECO:0000256" key="6">
    <source>
        <dbReference type="ARBA" id="ARBA00022989"/>
    </source>
</evidence>
<feature type="compositionally biased region" description="Basic residues" evidence="10">
    <location>
        <begin position="50"/>
        <end position="66"/>
    </location>
</feature>
<evidence type="ECO:0000256" key="7">
    <source>
        <dbReference type="ARBA" id="ARBA00023065"/>
    </source>
</evidence>
<evidence type="ECO:0000256" key="5">
    <source>
        <dbReference type="ARBA" id="ARBA00022692"/>
    </source>
</evidence>
<dbReference type="SUPFAM" id="SSF55804">
    <property type="entry name" value="Phoshotransferase/anion transport protein"/>
    <property type="match status" value="1"/>
</dbReference>
<keyword evidence="6 9" id="KW-1133">Transmembrane helix</keyword>
<feature type="transmembrane region" description="Helical" evidence="9">
    <location>
        <begin position="741"/>
        <end position="759"/>
    </location>
</feature>
<dbReference type="Pfam" id="PF07565">
    <property type="entry name" value="Band_3_cyto"/>
    <property type="match status" value="1"/>
</dbReference>
<feature type="region of interest" description="Disordered" evidence="10">
    <location>
        <begin position="1144"/>
        <end position="1207"/>
    </location>
</feature>
<dbReference type="InterPro" id="IPR013769">
    <property type="entry name" value="Band3_cytoplasmic_dom"/>
</dbReference>
<feature type="transmembrane region" description="Helical" evidence="9">
    <location>
        <begin position="528"/>
        <end position="547"/>
    </location>
</feature>
<proteinExistence type="inferred from homology"/>
<dbReference type="PANTHER" id="PTHR11453">
    <property type="entry name" value="ANION EXCHANGE PROTEIN"/>
    <property type="match status" value="1"/>
</dbReference>
<feature type="compositionally biased region" description="Basic and acidic residues" evidence="10">
    <location>
        <begin position="431"/>
        <end position="446"/>
    </location>
</feature>
<feature type="transmembrane region" description="Helical" evidence="9">
    <location>
        <begin position="579"/>
        <end position="600"/>
    </location>
</feature>
<feature type="transmembrane region" description="Helical" evidence="9">
    <location>
        <begin position="868"/>
        <end position="892"/>
    </location>
</feature>
<feature type="domain" description="Band 3 cytoplasmic" evidence="12">
    <location>
        <begin position="111"/>
        <end position="417"/>
    </location>
</feature>
<feature type="region of interest" description="Disordered" evidence="10">
    <location>
        <begin position="1103"/>
        <end position="1123"/>
    </location>
</feature>
<dbReference type="RefSeq" id="XP_012941835.1">
    <property type="nucleotide sequence ID" value="XM_013086381.2"/>
</dbReference>
<feature type="transmembrane region" description="Helical" evidence="9">
    <location>
        <begin position="498"/>
        <end position="516"/>
    </location>
</feature>
<accession>A0ABM1A6L9</accession>
<evidence type="ECO:0000313" key="13">
    <source>
        <dbReference type="Proteomes" id="UP000694888"/>
    </source>
</evidence>
<dbReference type="InterPro" id="IPR003024">
    <property type="entry name" value="Na/HCO3_transpt"/>
</dbReference>
<evidence type="ECO:0000313" key="14">
    <source>
        <dbReference type="RefSeq" id="XP_012941835.1"/>
    </source>
</evidence>
<feature type="compositionally biased region" description="Polar residues" evidence="10">
    <location>
        <begin position="267"/>
        <end position="278"/>
    </location>
</feature>
<keyword evidence="7 9" id="KW-0406">Ion transport</keyword>
<protein>
    <recommendedName>
        <fullName evidence="9">Anion exchange protein</fullName>
    </recommendedName>
</protein>
<feature type="transmembrane region" description="Helical" evidence="9">
    <location>
        <begin position="779"/>
        <end position="797"/>
    </location>
</feature>
<dbReference type="Gene3D" id="3.40.930.10">
    <property type="entry name" value="Mannitol-specific EII, Chain A"/>
    <property type="match status" value="1"/>
</dbReference>
<dbReference type="PRINTS" id="PR01231">
    <property type="entry name" value="HCO3TRNSPORT"/>
</dbReference>
<comment type="similarity">
    <text evidence="2 9">Belongs to the anion exchanger (TC 2.A.31) family.</text>
</comment>
<dbReference type="PRINTS" id="PR01232">
    <property type="entry name" value="NAHCO3TRSPRT"/>
</dbReference>
<sequence>MDTVHPSVLPEVTGVGVQRDLGARREINENAIDTDAAQHRSEASYIGLRLPKRPRRPRPHKSRRHHGDKEKNSSSANNQPITEHFAPDSLTPSEQIQTLLSECEESGHGSHDVFCEMDVLYKHGEHYQWRETARWVKYEEDVEEGGMRWSKPHVASLSLHSLFELRSCLTTGACMLEMDALSISQVADLLLDNLVSQKQLEESVRDQVRSAIIAHHWFQHQKQRRKISTPDGDAAPAMFRKLSMKRTFSEIGRTFSMKGRTDGPMSHGSSSKIKGNPNSQPNLENLINGDLPDSPSSCRLNEQFMRKIPHGSEAANMLVGELDCLSYQVVAFIRLCEGRNIGDITEVPIPTRFLFLLLGPPGSQQKNVEIGRSMSTIMVDEVFREVAYKARNRQDILAGVDEFLDQVTALPPGEWDPKIRIEPPQSVPSQEQRKVPKPTHPDGHAAEDEEEEETHCDPTLQRSGRLFGGLIADIKRKLPWYASDFKDCLHIQCLASTIFLYLATLTPNVTFGGLLGQATDQYMGTMECILTASICGVLFALFSGQPLNILGSTGPMLVLEMILYNFCKDSELDFLPFRAWIGLWTAFFLLLVVAFDLSALVRYITRFTEESFACLIAVIFIAEAFKKLIGILNEAPINTNPDVVLNYTCECLAPNTSDLNANMTLFKLNENATDFKDTIYSYILGFNISDANQTATFQSIDLDSLNASAINWTAVNITKCADLGGVPITVGCDTPIYVPDAFFLSVLLFLGTFTIASTLTNAKTSAFFPTFVRQTMSDFAVLIAIISMVVVDILIGVNTPKLEVPTKFKPTSDERGWFINPISDKNPFWLIFAAAIPALLAVILIFMDQQITAVIVNRKENKLKKGSGYHLDMFVVAVCIIICSLLGLPWYVAATVSALAHVMSLKKESECTAPGERPTFLGVREQRVTGLMVGLLSGLSVLFTTVLRYIPMAVLYGVFLYMGVAALKGMQFIDRILLFFKPAKYQPDYTYLRHVPIKRVHIFTLIQSVCLAVLWVIKTVKSVSIIFPIMVLGTCFVRKAMDYIFTQRELKWLDDLMPEAAKKEKDDEKKKLAEMEAVNEEEEDEALLSEHYDKLMEIKIGDNKPYNRTNAHRRGSQDTDRVNISEEMARTGIWLQLKKDSKNVLVDPEEGTVHNRSKKKRHDKSNGREHRHRGDKENKKEHTENNGDAEEKKTTFYMGEEEEDHKV</sequence>
<evidence type="ECO:0000256" key="2">
    <source>
        <dbReference type="ARBA" id="ARBA00010993"/>
    </source>
</evidence>
<name>A0ABM1A6L9_APLCA</name>
<dbReference type="GeneID" id="101858457"/>
<feature type="domain" description="Bicarbonate transporter-like transmembrane" evidence="11">
    <location>
        <begin position="465"/>
        <end position="1058"/>
    </location>
</feature>
<comment type="caution">
    <text evidence="9">Lacks conserved residue(s) required for the propagation of feature annotation.</text>
</comment>
<feature type="region of interest" description="Disordered" evidence="10">
    <location>
        <begin position="255"/>
        <end position="278"/>
    </location>
</feature>
<keyword evidence="8 9" id="KW-0472">Membrane</keyword>
<evidence type="ECO:0000256" key="3">
    <source>
        <dbReference type="ARBA" id="ARBA00022448"/>
    </source>
</evidence>
<feature type="region of interest" description="Disordered" evidence="10">
    <location>
        <begin position="414"/>
        <end position="459"/>
    </location>
</feature>
<dbReference type="Pfam" id="PF00955">
    <property type="entry name" value="HCO3_cotransp"/>
    <property type="match status" value="1"/>
</dbReference>
<evidence type="ECO:0000259" key="12">
    <source>
        <dbReference type="Pfam" id="PF07565"/>
    </source>
</evidence>
<comment type="subcellular location">
    <subcellularLocation>
        <location evidence="1">Basolateral cell membrane</location>
        <topology evidence="1">Multi-pass membrane protein</topology>
    </subcellularLocation>
    <subcellularLocation>
        <location evidence="9">Membrane</location>
        <topology evidence="9">Multi-pass membrane protein</topology>
    </subcellularLocation>
</comment>
<feature type="transmembrane region" description="Helical" evidence="9">
    <location>
        <begin position="828"/>
        <end position="847"/>
    </location>
</feature>
<organism evidence="13 14">
    <name type="scientific">Aplysia californica</name>
    <name type="common">California sea hare</name>
    <dbReference type="NCBI Taxonomy" id="6500"/>
    <lineage>
        <taxon>Eukaryota</taxon>
        <taxon>Metazoa</taxon>
        <taxon>Spiralia</taxon>
        <taxon>Lophotrochozoa</taxon>
        <taxon>Mollusca</taxon>
        <taxon>Gastropoda</taxon>
        <taxon>Heterobranchia</taxon>
        <taxon>Euthyneura</taxon>
        <taxon>Tectipleura</taxon>
        <taxon>Aplysiida</taxon>
        <taxon>Aplysioidea</taxon>
        <taxon>Aplysiidae</taxon>
        <taxon>Aplysia</taxon>
    </lineage>
</organism>
<dbReference type="InterPro" id="IPR011531">
    <property type="entry name" value="HCO3_transpt-like_TM_dom"/>
</dbReference>
<dbReference type="Gene3D" id="1.10.287.570">
    <property type="entry name" value="Helical hairpin bin"/>
    <property type="match status" value="1"/>
</dbReference>
<evidence type="ECO:0000259" key="11">
    <source>
        <dbReference type="Pfam" id="PF00955"/>
    </source>
</evidence>
<evidence type="ECO:0000256" key="8">
    <source>
        <dbReference type="ARBA" id="ARBA00023136"/>
    </source>
</evidence>
<feature type="region of interest" description="Disordered" evidence="10">
    <location>
        <begin position="1"/>
        <end position="90"/>
    </location>
</feature>
<evidence type="ECO:0000256" key="9">
    <source>
        <dbReference type="RuleBase" id="RU362035"/>
    </source>
</evidence>
<gene>
    <name evidence="14" type="primary">LOC101858457</name>
</gene>
<feature type="compositionally biased region" description="Basic and acidic residues" evidence="10">
    <location>
        <begin position="1164"/>
        <end position="1194"/>
    </location>
</feature>
<dbReference type="InterPro" id="IPR016152">
    <property type="entry name" value="PTrfase/Anion_transptr"/>
</dbReference>